<protein>
    <submittedName>
        <fullName evidence="4">Xanthine dehydrogenase, molybdenum binding subunit apoprotein</fullName>
    </submittedName>
</protein>
<dbReference type="SUPFAM" id="SSF54665">
    <property type="entry name" value="CO dehydrogenase molybdoprotein N-domain-like"/>
    <property type="match status" value="1"/>
</dbReference>
<dbReference type="STRING" id="1121455.SAMN02745728_02090"/>
<dbReference type="Proteomes" id="UP000186469">
    <property type="component" value="Unassembled WGS sequence"/>
</dbReference>
<dbReference type="Gene3D" id="3.90.1170.50">
    <property type="entry name" value="Aldehyde oxidase/xanthine dehydrogenase, a/b hammerhead"/>
    <property type="match status" value="1"/>
</dbReference>
<dbReference type="Pfam" id="PF20256">
    <property type="entry name" value="MoCoBD_2"/>
    <property type="match status" value="1"/>
</dbReference>
<dbReference type="InterPro" id="IPR016208">
    <property type="entry name" value="Ald_Oxase/xanthine_DH-like"/>
</dbReference>
<dbReference type="Pfam" id="PF02738">
    <property type="entry name" value="MoCoBD_1"/>
    <property type="match status" value="1"/>
</dbReference>
<dbReference type="GO" id="GO:0016491">
    <property type="term" value="F:oxidoreductase activity"/>
    <property type="evidence" value="ECO:0007669"/>
    <property type="project" value="UniProtKB-KW"/>
</dbReference>
<accession>A0A1M7TJ02</accession>
<evidence type="ECO:0000313" key="4">
    <source>
        <dbReference type="EMBL" id="SHN70739.1"/>
    </source>
</evidence>
<dbReference type="InterPro" id="IPR000674">
    <property type="entry name" value="Ald_Oxase/Xan_DH_a/b"/>
</dbReference>
<dbReference type="Pfam" id="PF01315">
    <property type="entry name" value="Ald_Xan_dh_C"/>
    <property type="match status" value="1"/>
</dbReference>
<dbReference type="AlphaFoldDB" id="A0A1M7TJ02"/>
<dbReference type="SMART" id="SM01008">
    <property type="entry name" value="Ald_Xan_dh_C"/>
    <property type="match status" value="1"/>
</dbReference>
<evidence type="ECO:0000256" key="1">
    <source>
        <dbReference type="ARBA" id="ARBA00022505"/>
    </source>
</evidence>
<dbReference type="Gene3D" id="3.30.365.10">
    <property type="entry name" value="Aldehyde oxidase/xanthine dehydrogenase, molybdopterin binding domain"/>
    <property type="match status" value="4"/>
</dbReference>
<evidence type="ECO:0000256" key="2">
    <source>
        <dbReference type="ARBA" id="ARBA00023002"/>
    </source>
</evidence>
<feature type="domain" description="Aldehyde oxidase/xanthine dehydrogenase a/b hammerhead" evidence="3">
    <location>
        <begin position="23"/>
        <end position="139"/>
    </location>
</feature>
<dbReference type="PANTHER" id="PTHR11908">
    <property type="entry name" value="XANTHINE DEHYDROGENASE"/>
    <property type="match status" value="1"/>
</dbReference>
<organism evidence="4 5">
    <name type="scientific">Desulfovibrio litoralis DSM 11393</name>
    <dbReference type="NCBI Taxonomy" id="1121455"/>
    <lineage>
        <taxon>Bacteria</taxon>
        <taxon>Pseudomonadati</taxon>
        <taxon>Thermodesulfobacteriota</taxon>
        <taxon>Desulfovibrionia</taxon>
        <taxon>Desulfovibrionales</taxon>
        <taxon>Desulfovibrionaceae</taxon>
        <taxon>Desulfovibrio</taxon>
    </lineage>
</organism>
<dbReference type="GO" id="GO:0005506">
    <property type="term" value="F:iron ion binding"/>
    <property type="evidence" value="ECO:0007669"/>
    <property type="project" value="InterPro"/>
</dbReference>
<dbReference type="SUPFAM" id="SSF56003">
    <property type="entry name" value="Molybdenum cofactor-binding domain"/>
    <property type="match status" value="1"/>
</dbReference>
<keyword evidence="1" id="KW-0500">Molybdenum</keyword>
<dbReference type="RefSeq" id="WP_072697766.1">
    <property type="nucleotide sequence ID" value="NZ_FRDI01000013.1"/>
</dbReference>
<dbReference type="PANTHER" id="PTHR11908:SF132">
    <property type="entry name" value="ALDEHYDE OXIDASE 1-RELATED"/>
    <property type="match status" value="1"/>
</dbReference>
<keyword evidence="2" id="KW-0560">Oxidoreductase</keyword>
<dbReference type="InterPro" id="IPR037165">
    <property type="entry name" value="AldOxase/xan_DH_Mopterin-bd_sf"/>
</dbReference>
<keyword evidence="5" id="KW-1185">Reference proteome</keyword>
<dbReference type="EMBL" id="FRDI01000013">
    <property type="protein sequence ID" value="SHN70739.1"/>
    <property type="molecule type" value="Genomic_DNA"/>
</dbReference>
<gene>
    <name evidence="4" type="ORF">SAMN02745728_02090</name>
</gene>
<dbReference type="InterPro" id="IPR008274">
    <property type="entry name" value="AldOxase/xan_DH_MoCoBD1"/>
</dbReference>
<evidence type="ECO:0000259" key="3">
    <source>
        <dbReference type="SMART" id="SM01008"/>
    </source>
</evidence>
<proteinExistence type="predicted"/>
<reference evidence="4 5" key="1">
    <citation type="submission" date="2016-12" db="EMBL/GenBank/DDBJ databases">
        <authorList>
            <person name="Song W.-J."/>
            <person name="Kurnit D.M."/>
        </authorList>
    </citation>
    <scope>NUCLEOTIDE SEQUENCE [LARGE SCALE GENOMIC DNA]</scope>
    <source>
        <strain evidence="4 5">DSM 11393</strain>
    </source>
</reference>
<dbReference type="OrthoDB" id="9775084at2"/>
<dbReference type="InterPro" id="IPR046867">
    <property type="entry name" value="AldOxase/xan_DH_MoCoBD2"/>
</dbReference>
<sequence>MKKQQYSQIGKSVPRRDGVDKVTGRGLFTSDIYLPGMLFTKILRSPHAHARIVSIDTTEALAMPGVRAIATHENTSKILYNSSAAMFTSVPGMERILDQRIFDPIVRYVGDEVAAVAADTPEQAEAAMQLIKVEYEILPHVLDPFEALKKTAPEMHPGKYATPEKYNVPGEITRMYWGVTPGNDEAQKEIDAALAKCDIVLEDTFTVPIVKQVQLETMCAVAKIEGDGGVTVWSTTQTPHPTRFILAHIFDLPASKMRVLAPPHLGGGFGVRIGLSAKAEPIAVALAQLSGRPVRVEFTREEDFTATDTRHGGTVSVRLGAMKDGTFKALDLNILLATGAYCTFGVELPAVAGAMALAIYDMPYKRYIGHSAYTNQTTAGAMRGFGNPQSNFALEQMVDRMAAKLKMDPLVLRKKNIMKADAPWFLPYPCSSSELEACIDKGAKSIGWDKRNTFDNSGTIKRGIGMAVGTHVSNAWPFCVDFDNAYLTVQVDGSLHLAAGVPDMGTGTSTSLPQVAAEAFGADVNDIYFSYGDTATTPFTIGSHASRALYAMGTAVKQAAEDARNQIIEYTAALLNKKPKALNIVNKAIEIDGQKTPVSTDDAVKGKAGAIPLADLCYYAHIRNKQFIGLGRIVPPNSPPWHACFVDLSVDTETGMVTINKIAASHDVGFAINPMIVEGQIEGGVVQGIGYALTEEITYNASGRQNHRNMHSYMVPTINDIPPIDSIIVTSKDPQGPYGAKGAGECSLVCPASAIANAVTNAIGKQMPALPMTPERILKALRN</sequence>
<name>A0A1M7TJ02_9BACT</name>
<evidence type="ECO:0000313" key="5">
    <source>
        <dbReference type="Proteomes" id="UP000186469"/>
    </source>
</evidence>
<dbReference type="InterPro" id="IPR036856">
    <property type="entry name" value="Ald_Oxase/Xan_DH_a/b_sf"/>
</dbReference>